<accession>A0A1V0SKF9</accession>
<name>A0A1V0SKF9_9VIRU</name>
<evidence type="ECO:0000313" key="1">
    <source>
        <dbReference type="EMBL" id="ARF12229.1"/>
    </source>
</evidence>
<sequence>MAQTTTTANEMNTVTTVTRKPRRFFFNEDNSNNRRKVTIVYKHDRDNHTLTYGASVFHVTKNQADSHSMDSKTNTKPEKFDKDKHYETALERFNKHPVVIQNFQDEEKFTDFRRKVRKLLFTHRCRYHQSMTDSTKTTNVA</sequence>
<gene>
    <name evidence="1" type="ORF">Klosneuvirus_4_44</name>
</gene>
<protein>
    <submittedName>
        <fullName evidence="1">Uncharacterized protein</fullName>
    </submittedName>
</protein>
<proteinExistence type="predicted"/>
<dbReference type="EMBL" id="KY684111">
    <property type="protein sequence ID" value="ARF12229.1"/>
    <property type="molecule type" value="Genomic_DNA"/>
</dbReference>
<reference evidence="1" key="1">
    <citation type="journal article" date="2017" name="Science">
        <title>Giant viruses with an expanded complement of translation system components.</title>
        <authorList>
            <person name="Schulz F."/>
            <person name="Yutin N."/>
            <person name="Ivanova N.N."/>
            <person name="Ortega D.R."/>
            <person name="Lee T.K."/>
            <person name="Vierheilig J."/>
            <person name="Daims H."/>
            <person name="Horn M."/>
            <person name="Wagner M."/>
            <person name="Jensen G.J."/>
            <person name="Kyrpides N.C."/>
            <person name="Koonin E.V."/>
            <person name="Woyke T."/>
        </authorList>
    </citation>
    <scope>NUCLEOTIDE SEQUENCE</scope>
    <source>
        <strain evidence="1">KNV1</strain>
    </source>
</reference>
<organism evidence="1">
    <name type="scientific">Klosneuvirus KNV1</name>
    <dbReference type="NCBI Taxonomy" id="1977640"/>
    <lineage>
        <taxon>Viruses</taxon>
        <taxon>Varidnaviria</taxon>
        <taxon>Bamfordvirae</taxon>
        <taxon>Nucleocytoviricota</taxon>
        <taxon>Megaviricetes</taxon>
        <taxon>Imitervirales</taxon>
        <taxon>Mimiviridae</taxon>
        <taxon>Klosneuvirinae</taxon>
        <taxon>Klosneuvirus</taxon>
    </lineage>
</organism>